<evidence type="ECO:0008006" key="4">
    <source>
        <dbReference type="Google" id="ProtNLM"/>
    </source>
</evidence>
<organism evidence="2 3">
    <name type="scientific">Mucilaginibacter pocheonensis</name>
    <dbReference type="NCBI Taxonomy" id="398050"/>
    <lineage>
        <taxon>Bacteria</taxon>
        <taxon>Pseudomonadati</taxon>
        <taxon>Bacteroidota</taxon>
        <taxon>Sphingobacteriia</taxon>
        <taxon>Sphingobacteriales</taxon>
        <taxon>Sphingobacteriaceae</taxon>
        <taxon>Mucilaginibacter</taxon>
    </lineage>
</organism>
<evidence type="ECO:0000313" key="3">
    <source>
        <dbReference type="Proteomes" id="UP001247620"/>
    </source>
</evidence>
<accession>A0ABU1T9K2</accession>
<comment type="caution">
    <text evidence="2">The sequence shown here is derived from an EMBL/GenBank/DDBJ whole genome shotgun (WGS) entry which is preliminary data.</text>
</comment>
<gene>
    <name evidence="2" type="ORF">J2W55_001831</name>
</gene>
<dbReference type="EMBL" id="JAVDUU010000002">
    <property type="protein sequence ID" value="MDR6941989.1"/>
    <property type="molecule type" value="Genomic_DNA"/>
</dbReference>
<protein>
    <recommendedName>
        <fullName evidence="4">FTP domain-containing protein</fullName>
    </recommendedName>
</protein>
<name>A0ABU1T9K2_9SPHI</name>
<keyword evidence="3" id="KW-1185">Reference proteome</keyword>
<feature type="chain" id="PRO_5046589232" description="FTP domain-containing protein" evidence="1">
    <location>
        <begin position="20"/>
        <end position="161"/>
    </location>
</feature>
<evidence type="ECO:0000313" key="2">
    <source>
        <dbReference type="EMBL" id="MDR6941989.1"/>
    </source>
</evidence>
<dbReference type="RefSeq" id="WP_310094569.1">
    <property type="nucleotide sequence ID" value="NZ_JAVDUU010000002.1"/>
</dbReference>
<evidence type="ECO:0000256" key="1">
    <source>
        <dbReference type="SAM" id="SignalP"/>
    </source>
</evidence>
<feature type="signal peptide" evidence="1">
    <location>
        <begin position="1"/>
        <end position="19"/>
    </location>
</feature>
<reference evidence="2 3" key="1">
    <citation type="submission" date="2023-07" db="EMBL/GenBank/DDBJ databases">
        <title>Sorghum-associated microbial communities from plants grown in Nebraska, USA.</title>
        <authorList>
            <person name="Schachtman D."/>
        </authorList>
    </citation>
    <scope>NUCLEOTIDE SEQUENCE [LARGE SCALE GENOMIC DNA]</scope>
    <source>
        <strain evidence="2 3">3262</strain>
    </source>
</reference>
<proteinExistence type="predicted"/>
<sequence>MKWTFMMLILLSSSITSQAQKIKGYSYFWASIHLQSTDIYAFTSPKAFKYRRESSYVFPPAEHQQQAIQTIESQVRYVDPQWAGLLTNQLVSSVSTADFEETMQIIKEKMKTFYNTQRHQSYRKNPVAVVLFDIDTGQILFSYTLQSTSQVADNQSVANVY</sequence>
<dbReference type="Proteomes" id="UP001247620">
    <property type="component" value="Unassembled WGS sequence"/>
</dbReference>
<keyword evidence="1" id="KW-0732">Signal</keyword>